<name>A0A9Q1HCP5_HOLLE</name>
<dbReference type="GO" id="GO:0030123">
    <property type="term" value="C:AP-3 adaptor complex"/>
    <property type="evidence" value="ECO:0007669"/>
    <property type="project" value="InterPro"/>
</dbReference>
<comment type="subcellular location">
    <subcellularLocation>
        <location evidence="1">Endomembrane system</location>
    </subcellularLocation>
</comment>
<evidence type="ECO:0000259" key="8">
    <source>
        <dbReference type="SMART" id="SM01354"/>
    </source>
</evidence>
<sequence>MALKKVKGSLERVFEKNLQDLVRGIRSNKDNEAKYIASCIEEIKNELKQDNMAVKANAVAKLTYKGEGDAELDVSGADGLQMLGYDISWAAFNIIEVMSSSKFTYKRIGYLAASQCFHEGTDVLMLTTNMVRKDVNSAQQYEAGLSMSGLACFTSPDLARDLANDLMSLMASTKPYVRKKAVLLMYKIFLKFPEALRPAFPRLKAKLEDPDPGVQSAAVNVICELARQNPKNYLSLAPLFFKLMTTSTNNWMLIKIIKLFGALTPLEPRLGKKLLEPLTNLIHSTSAMSLLYECINTVISGDIGFIVFRNAGPERINTGTTSRLNIDPRPPTPVGIYDVRAKHERGLSVFILCVQKLRILIEDSDQNLKYLGLLAMSKILKTHPKSVQNHKDLILDCLDDRDESIRLRALDLLYGMVSKKNLMEIVKKLMVHVDKAEGSVYRDELLSKIIQICSQNNYQYIINFEWYISILVELTRIEGTKHGHLIASQMLDVAIRVKAIQPFACKQMAQLLENTHLLVGTAVQANGICEVLYAAAWIVGEFPQHLLDPRRTLESMFYGRITSLPGHIQSIYVQNIVKLYSAIIRQLEEEEDREKCQETTQFMLDKLPQFTASAHLEVQERACCIIQLLKYVNKLLEKDVSVAEELTGLFDGELNPVAPKAQKKVPVPEGLDLDKWINSPPSDDSDEEVTIDTMFIHDANRVNHTPAYEELSEEELEKRRAARREDQANNPHYLKDDKRSKPKKKKLKDLAAENSQMSVDNIPVAEIDLSVPLHVPGETYTEISGISVTDEYMKKVNLQTKKKHRKRHKKGKRGRHDSHSSDDIPVAHKVDIIEEEMPEGAEVSDHEHEDKRPADDPHRALDIDLERPLDERDRLPVREHYEVGTGLKLSDKPEEEEKEKPRRKHRKGSEEKAKGKKEGKDKDKKKKKKKSHEKKESILTEKPAEEAPTEEPNLLGEVESEEIKENGVLEKEEETVKVEESATVAASQDDSQKMDDISFWLTKDDVGTKKEEDSIKQNSNEAEETEEPTHQVSKKSKKEKKAKKEKKKDKKKKHHVKEEYEEMGNGEEAPPPEDSAATNQEETPEIPPMPCYKLLAENPSIKMTYQTRIDANQSHQVVVSVIFCNLTSSHLKSLEFNVLDSLNTKLVREIGATSHDGVKVPFQLPPGATNEGQFAFTVSSITMSQKLRGTLTYVVKDDEGSTSEKLDFKVHLPISSYMIATPCNSDQFARLLSGGELTGKASVTAQLGDAEFREVLARICFYCHLVVVERVENTVSLYSKSIQGHHICILMKAMPNGSLSVDGKSSDSSLISNLLDEIRLLSKDST</sequence>
<dbReference type="GO" id="GO:0006623">
    <property type="term" value="P:protein targeting to vacuole"/>
    <property type="evidence" value="ECO:0007669"/>
    <property type="project" value="TreeGrafter"/>
</dbReference>
<dbReference type="OrthoDB" id="10264595at2759"/>
<dbReference type="EMBL" id="JAIZAY010000006">
    <property type="protein sequence ID" value="KAJ8040411.1"/>
    <property type="molecule type" value="Genomic_DNA"/>
</dbReference>
<evidence type="ECO:0000313" key="10">
    <source>
        <dbReference type="Proteomes" id="UP001152320"/>
    </source>
</evidence>
<dbReference type="SMART" id="SM01354">
    <property type="entry name" value="BLVR"/>
    <property type="match status" value="1"/>
</dbReference>
<keyword evidence="4" id="KW-0677">Repeat</keyword>
<dbReference type="GO" id="GO:0098830">
    <property type="term" value="C:presynaptic endosome"/>
    <property type="evidence" value="ECO:0007669"/>
    <property type="project" value="TreeGrafter"/>
</dbReference>
<feature type="compositionally biased region" description="Basic and acidic residues" evidence="7">
    <location>
        <begin position="908"/>
        <end position="922"/>
    </location>
</feature>
<evidence type="ECO:0000256" key="3">
    <source>
        <dbReference type="ARBA" id="ARBA00022448"/>
    </source>
</evidence>
<feature type="compositionally biased region" description="Basic and acidic residues" evidence="7">
    <location>
        <begin position="961"/>
        <end position="980"/>
    </location>
</feature>
<gene>
    <name evidence="9" type="ORF">HOLleu_14693</name>
</gene>
<keyword evidence="10" id="KW-1185">Reference proteome</keyword>
<dbReference type="InterPro" id="IPR010474">
    <property type="entry name" value="AP3D_dom_metazoa"/>
</dbReference>
<evidence type="ECO:0000256" key="6">
    <source>
        <dbReference type="ARBA" id="ARBA00023136"/>
    </source>
</evidence>
<dbReference type="PANTHER" id="PTHR22781:SF12">
    <property type="entry name" value="AP-3 COMPLEX SUBUNIT DELTA-1"/>
    <property type="match status" value="1"/>
</dbReference>
<dbReference type="GO" id="GO:0098943">
    <property type="term" value="P:neurotransmitter receptor transport, postsynaptic endosome to lysosome"/>
    <property type="evidence" value="ECO:0007669"/>
    <property type="project" value="TreeGrafter"/>
</dbReference>
<feature type="compositionally biased region" description="Basic and acidic residues" evidence="7">
    <location>
        <begin position="990"/>
        <end position="1015"/>
    </location>
</feature>
<dbReference type="GO" id="GO:0010008">
    <property type="term" value="C:endosome membrane"/>
    <property type="evidence" value="ECO:0007669"/>
    <property type="project" value="TreeGrafter"/>
</dbReference>
<proteinExistence type="inferred from homology"/>
<evidence type="ECO:0000256" key="7">
    <source>
        <dbReference type="SAM" id="MobiDB-lite"/>
    </source>
</evidence>
<dbReference type="GO" id="GO:1904115">
    <property type="term" value="C:axon cytoplasm"/>
    <property type="evidence" value="ECO:0007669"/>
    <property type="project" value="GOC"/>
</dbReference>
<feature type="compositionally biased region" description="Basic residues" evidence="7">
    <location>
        <begin position="800"/>
        <end position="816"/>
    </location>
</feature>
<feature type="region of interest" description="Disordered" evidence="7">
    <location>
        <begin position="706"/>
        <end position="754"/>
    </location>
</feature>
<comment type="similarity">
    <text evidence="2">Belongs to the adaptor complexes large subunit family.</text>
</comment>
<evidence type="ECO:0000256" key="1">
    <source>
        <dbReference type="ARBA" id="ARBA00004308"/>
    </source>
</evidence>
<evidence type="ECO:0000256" key="5">
    <source>
        <dbReference type="ARBA" id="ARBA00022927"/>
    </source>
</evidence>
<feature type="compositionally biased region" description="Basic and acidic residues" evidence="7">
    <location>
        <begin position="716"/>
        <end position="739"/>
    </location>
</feature>
<evidence type="ECO:0000256" key="4">
    <source>
        <dbReference type="ARBA" id="ARBA00022737"/>
    </source>
</evidence>
<dbReference type="PANTHER" id="PTHR22781">
    <property type="entry name" value="DELTA ADAPTIN-RELATED"/>
    <property type="match status" value="1"/>
</dbReference>
<dbReference type="GO" id="GO:0016182">
    <property type="term" value="P:synaptic vesicle budding from endosome"/>
    <property type="evidence" value="ECO:0007669"/>
    <property type="project" value="TreeGrafter"/>
</dbReference>
<reference evidence="9" key="1">
    <citation type="submission" date="2021-10" db="EMBL/GenBank/DDBJ databases">
        <title>Tropical sea cucumber genome reveals ecological adaptation and Cuvierian tubules defense mechanism.</title>
        <authorList>
            <person name="Chen T."/>
        </authorList>
    </citation>
    <scope>NUCLEOTIDE SEQUENCE</scope>
    <source>
        <strain evidence="9">Nanhai2018</strain>
        <tissue evidence="9">Muscle</tissue>
    </source>
</reference>
<dbReference type="GO" id="GO:0006896">
    <property type="term" value="P:Golgi to vacuole transport"/>
    <property type="evidence" value="ECO:0007669"/>
    <property type="project" value="TreeGrafter"/>
</dbReference>
<feature type="compositionally biased region" description="Basic and acidic residues" evidence="7">
    <location>
        <begin position="933"/>
        <end position="945"/>
    </location>
</feature>
<dbReference type="GO" id="GO:0043195">
    <property type="term" value="C:terminal bouton"/>
    <property type="evidence" value="ECO:0007669"/>
    <property type="project" value="TreeGrafter"/>
</dbReference>
<comment type="caution">
    <text evidence="9">The sequence shown here is derived from an EMBL/GenBank/DDBJ whole genome shotgun (WGS) entry which is preliminary data.</text>
</comment>
<dbReference type="Pfam" id="PF26171">
    <property type="entry name" value="Mu_AP3"/>
    <property type="match status" value="1"/>
</dbReference>
<feature type="compositionally biased region" description="Basic residues" evidence="7">
    <location>
        <begin position="1032"/>
        <end position="1055"/>
    </location>
</feature>
<evidence type="ECO:0000256" key="2">
    <source>
        <dbReference type="ARBA" id="ARBA00006613"/>
    </source>
</evidence>
<dbReference type="Proteomes" id="UP001152320">
    <property type="component" value="Chromosome 6"/>
</dbReference>
<dbReference type="InterPro" id="IPR011989">
    <property type="entry name" value="ARM-like"/>
</dbReference>
<feature type="compositionally biased region" description="Basic and acidic residues" evidence="7">
    <location>
        <begin position="817"/>
        <end position="832"/>
    </location>
</feature>
<dbReference type="GO" id="GO:0048490">
    <property type="term" value="P:anterograde synaptic vesicle transport"/>
    <property type="evidence" value="ECO:0007669"/>
    <property type="project" value="TreeGrafter"/>
</dbReference>
<dbReference type="InterPro" id="IPR016024">
    <property type="entry name" value="ARM-type_fold"/>
</dbReference>
<keyword evidence="3" id="KW-0813">Transport</keyword>
<dbReference type="InterPro" id="IPR017105">
    <property type="entry name" value="AP3_complex_dsu"/>
</dbReference>
<organism evidence="9 10">
    <name type="scientific">Holothuria leucospilota</name>
    <name type="common">Black long sea cucumber</name>
    <name type="synonym">Mertensiothuria leucospilota</name>
    <dbReference type="NCBI Taxonomy" id="206669"/>
    <lineage>
        <taxon>Eukaryota</taxon>
        <taxon>Metazoa</taxon>
        <taxon>Echinodermata</taxon>
        <taxon>Eleutherozoa</taxon>
        <taxon>Echinozoa</taxon>
        <taxon>Holothuroidea</taxon>
        <taxon>Aspidochirotacea</taxon>
        <taxon>Aspidochirotida</taxon>
        <taxon>Holothuriidae</taxon>
        <taxon>Holothuria</taxon>
    </lineage>
</organism>
<dbReference type="Pfam" id="PF06375">
    <property type="entry name" value="AP3D1"/>
    <property type="match status" value="1"/>
</dbReference>
<protein>
    <submittedName>
        <fullName evidence="9">AP-3 complex subunit delta-1</fullName>
    </submittedName>
</protein>
<feature type="compositionally biased region" description="Basic residues" evidence="7">
    <location>
        <begin position="923"/>
        <end position="932"/>
    </location>
</feature>
<evidence type="ECO:0000313" key="9">
    <source>
        <dbReference type="EMBL" id="KAJ8040411.1"/>
    </source>
</evidence>
<dbReference type="Pfam" id="PF01602">
    <property type="entry name" value="Adaptin_N"/>
    <property type="match status" value="1"/>
</dbReference>
<dbReference type="InterPro" id="IPR058898">
    <property type="entry name" value="Mu_AP3"/>
</dbReference>
<accession>A0A9Q1HCP5</accession>
<keyword evidence="5" id="KW-0653">Protein transport</keyword>
<feature type="region of interest" description="Disordered" evidence="7">
    <location>
        <begin position="798"/>
        <end position="1090"/>
    </location>
</feature>
<dbReference type="InterPro" id="IPR002553">
    <property type="entry name" value="Clathrin/coatomer_adapt-like_N"/>
</dbReference>
<keyword evidence="6" id="KW-0472">Membrane</keyword>
<dbReference type="Gene3D" id="1.25.10.10">
    <property type="entry name" value="Leucine-rich Repeat Variant"/>
    <property type="match status" value="1"/>
</dbReference>
<dbReference type="SUPFAM" id="SSF48371">
    <property type="entry name" value="ARM repeat"/>
    <property type="match status" value="1"/>
</dbReference>
<feature type="compositionally biased region" description="Basic and acidic residues" evidence="7">
    <location>
        <begin position="843"/>
        <end position="882"/>
    </location>
</feature>
<dbReference type="GO" id="GO:0048499">
    <property type="term" value="P:synaptic vesicle membrane organization"/>
    <property type="evidence" value="ECO:0007669"/>
    <property type="project" value="TreeGrafter"/>
</dbReference>
<feature type="domain" description="AP-3 complex subunit delta" evidence="8">
    <location>
        <begin position="711"/>
        <end position="866"/>
    </location>
</feature>